<proteinExistence type="predicted"/>
<dbReference type="Proteomes" id="UP000076925">
    <property type="component" value="Unassembled WGS sequence"/>
</dbReference>
<evidence type="ECO:0000313" key="1">
    <source>
        <dbReference type="EMBL" id="KYC39021.1"/>
    </source>
</evidence>
<dbReference type="RefSeq" id="WP_017743584.1">
    <property type="nucleotide sequence ID" value="NZ_KQ976354.1"/>
</dbReference>
<organism evidence="1 2">
    <name type="scientific">Scytonema hofmannii PCC 7110</name>
    <dbReference type="NCBI Taxonomy" id="128403"/>
    <lineage>
        <taxon>Bacteria</taxon>
        <taxon>Bacillati</taxon>
        <taxon>Cyanobacteriota</taxon>
        <taxon>Cyanophyceae</taxon>
        <taxon>Nostocales</taxon>
        <taxon>Scytonemataceae</taxon>
        <taxon>Scytonema</taxon>
    </lineage>
</organism>
<gene>
    <name evidence="1" type="ORF">WA1_34085</name>
</gene>
<comment type="caution">
    <text evidence="1">The sequence shown here is derived from an EMBL/GenBank/DDBJ whole genome shotgun (WGS) entry which is preliminary data.</text>
</comment>
<dbReference type="OrthoDB" id="572771at2"/>
<name>A0A139X2T3_9CYAN</name>
<dbReference type="AlphaFoldDB" id="A0A139X2T3"/>
<evidence type="ECO:0000313" key="2">
    <source>
        <dbReference type="Proteomes" id="UP000076925"/>
    </source>
</evidence>
<dbReference type="EMBL" id="ANNX02000036">
    <property type="protein sequence ID" value="KYC39021.1"/>
    <property type="molecule type" value="Genomic_DNA"/>
</dbReference>
<protein>
    <submittedName>
        <fullName evidence="1">Uncharacterized protein</fullName>
    </submittedName>
</protein>
<keyword evidence="2" id="KW-1185">Reference proteome</keyword>
<accession>A0A139X2T3</accession>
<reference evidence="1 2" key="1">
    <citation type="journal article" date="2013" name="Genome Biol. Evol.">
        <title>Genomes of Stigonematalean cyanobacteria (subsection V) and the evolution of oxygenic photosynthesis from prokaryotes to plastids.</title>
        <authorList>
            <person name="Dagan T."/>
            <person name="Roettger M."/>
            <person name="Stucken K."/>
            <person name="Landan G."/>
            <person name="Koch R."/>
            <person name="Major P."/>
            <person name="Gould S.B."/>
            <person name="Goremykin V.V."/>
            <person name="Rippka R."/>
            <person name="Tandeau de Marsac N."/>
            <person name="Gugger M."/>
            <person name="Lockhart P.J."/>
            <person name="Allen J.F."/>
            <person name="Brune I."/>
            <person name="Maus I."/>
            <person name="Puhler A."/>
            <person name="Martin W.F."/>
        </authorList>
    </citation>
    <scope>NUCLEOTIDE SEQUENCE [LARGE SCALE GENOMIC DNA]</scope>
    <source>
        <strain evidence="1 2">PCC 7110</strain>
    </source>
</reference>
<sequence length="219" mass="24066">MHCKRKNPNILSVARLAIAGLGLAFVALATTTIISPGLVAAKEDNRLAKASTELPIVKSAALGIDMDVPWSKPVKIEDPFEGNYVGIFDHHSFYKTFLNVNSKFEVISLWRQNSVRILLSYRERDCFSGYGLSPYSKISGTGCLGAKNTLKVTNLYVKLGEKVFRLEGNNSTFDVSHELATALKNSPAENVDIRLVAESGEAVDSEIGKRTVEAWKNIF</sequence>